<evidence type="ECO:0000259" key="1">
    <source>
        <dbReference type="PROSITE" id="PS51819"/>
    </source>
</evidence>
<accession>A0ABW4C9A2</accession>
<dbReference type="EMBL" id="JBHTNU010000003">
    <property type="protein sequence ID" value="MFD1426140.1"/>
    <property type="molecule type" value="Genomic_DNA"/>
</dbReference>
<protein>
    <recommendedName>
        <fullName evidence="1">VOC domain-containing protein</fullName>
    </recommendedName>
</protein>
<gene>
    <name evidence="2" type="ORF">ACFQ4Y_04235</name>
</gene>
<keyword evidence="3" id="KW-1185">Reference proteome</keyword>
<dbReference type="InterPro" id="IPR037523">
    <property type="entry name" value="VOC_core"/>
</dbReference>
<dbReference type="Proteomes" id="UP001597282">
    <property type="component" value="Unassembled WGS sequence"/>
</dbReference>
<organism evidence="2 3">
    <name type="scientific">Kroppenstedtia sanguinis</name>
    <dbReference type="NCBI Taxonomy" id="1380684"/>
    <lineage>
        <taxon>Bacteria</taxon>
        <taxon>Bacillati</taxon>
        <taxon>Bacillota</taxon>
        <taxon>Bacilli</taxon>
        <taxon>Bacillales</taxon>
        <taxon>Thermoactinomycetaceae</taxon>
        <taxon>Kroppenstedtia</taxon>
    </lineage>
</organism>
<dbReference type="Gene3D" id="3.10.180.10">
    <property type="entry name" value="2,3-Dihydroxybiphenyl 1,2-Dioxygenase, domain 1"/>
    <property type="match status" value="1"/>
</dbReference>
<feature type="domain" description="VOC" evidence="1">
    <location>
        <begin position="16"/>
        <end position="136"/>
    </location>
</feature>
<proteinExistence type="predicted"/>
<dbReference type="InterPro" id="IPR029068">
    <property type="entry name" value="Glyas_Bleomycin-R_OHBP_Dase"/>
</dbReference>
<name>A0ABW4C9A2_9BACL</name>
<sequence>MDKLEIMKGDLKLTITLNHTVVFAKDNEKAAREFGENMGLNLAGYEGIDNKFAAVRVNEDLSVFFMTIKEDTPQQHLAFSVDGSTFDQILDRLRERNVTFGNSPRKPDNQRTDHPFAARGLFWTNLDGCLVEVMTDES</sequence>
<dbReference type="SUPFAM" id="SSF54593">
    <property type="entry name" value="Glyoxalase/Bleomycin resistance protein/Dihydroxybiphenyl dioxygenase"/>
    <property type="match status" value="1"/>
</dbReference>
<evidence type="ECO:0000313" key="2">
    <source>
        <dbReference type="EMBL" id="MFD1426140.1"/>
    </source>
</evidence>
<dbReference type="PROSITE" id="PS51819">
    <property type="entry name" value="VOC"/>
    <property type="match status" value="1"/>
</dbReference>
<reference evidence="3" key="1">
    <citation type="journal article" date="2019" name="Int. J. Syst. Evol. Microbiol.">
        <title>The Global Catalogue of Microorganisms (GCM) 10K type strain sequencing project: providing services to taxonomists for standard genome sequencing and annotation.</title>
        <authorList>
            <consortium name="The Broad Institute Genomics Platform"/>
            <consortium name="The Broad Institute Genome Sequencing Center for Infectious Disease"/>
            <person name="Wu L."/>
            <person name="Ma J."/>
        </authorList>
    </citation>
    <scope>NUCLEOTIDE SEQUENCE [LARGE SCALE GENOMIC DNA]</scope>
    <source>
        <strain evidence="3">S1</strain>
    </source>
</reference>
<evidence type="ECO:0000313" key="3">
    <source>
        <dbReference type="Proteomes" id="UP001597282"/>
    </source>
</evidence>
<comment type="caution">
    <text evidence="2">The sequence shown here is derived from an EMBL/GenBank/DDBJ whole genome shotgun (WGS) entry which is preliminary data.</text>
</comment>